<dbReference type="SUPFAM" id="SSF52499">
    <property type="entry name" value="Isochorismatase-like hydrolases"/>
    <property type="match status" value="1"/>
</dbReference>
<dbReference type="PANTHER" id="PTHR11080:SF2">
    <property type="entry name" value="LD05707P"/>
    <property type="match status" value="1"/>
</dbReference>
<comment type="caution">
    <text evidence="3">The sequence shown here is derived from an EMBL/GenBank/DDBJ whole genome shotgun (WGS) entry which is preliminary data.</text>
</comment>
<evidence type="ECO:0000256" key="2">
    <source>
        <dbReference type="ARBA" id="ARBA00022801"/>
    </source>
</evidence>
<evidence type="ECO:0000256" key="1">
    <source>
        <dbReference type="ARBA" id="ARBA00006336"/>
    </source>
</evidence>
<proteinExistence type="inferred from homology"/>
<accession>X1EWC6</accession>
<organism evidence="3">
    <name type="scientific">marine sediment metagenome</name>
    <dbReference type="NCBI Taxonomy" id="412755"/>
    <lineage>
        <taxon>unclassified sequences</taxon>
        <taxon>metagenomes</taxon>
        <taxon>ecological metagenomes</taxon>
    </lineage>
</organism>
<comment type="similarity">
    <text evidence="1">Belongs to the isochorismatase family.</text>
</comment>
<dbReference type="InterPro" id="IPR036380">
    <property type="entry name" value="Isochorismatase-like_sf"/>
</dbReference>
<dbReference type="PANTHER" id="PTHR11080">
    <property type="entry name" value="PYRAZINAMIDASE/NICOTINAMIDASE"/>
    <property type="match status" value="1"/>
</dbReference>
<dbReference type="GO" id="GO:0016787">
    <property type="term" value="F:hydrolase activity"/>
    <property type="evidence" value="ECO:0007669"/>
    <property type="project" value="UniProtKB-KW"/>
</dbReference>
<evidence type="ECO:0000313" key="3">
    <source>
        <dbReference type="EMBL" id="GAH12928.1"/>
    </source>
</evidence>
<name>X1EWC6_9ZZZZ</name>
<gene>
    <name evidence="3" type="ORF">S01H4_54404</name>
</gene>
<dbReference type="EMBL" id="BART01031305">
    <property type="protein sequence ID" value="GAH12928.1"/>
    <property type="molecule type" value="Genomic_DNA"/>
</dbReference>
<feature type="non-terminal residue" evidence="3">
    <location>
        <position position="1"/>
    </location>
</feature>
<dbReference type="InterPro" id="IPR052347">
    <property type="entry name" value="Isochorismatase_Nicotinamidase"/>
</dbReference>
<dbReference type="AlphaFoldDB" id="X1EWC6"/>
<dbReference type="Gene3D" id="3.40.50.850">
    <property type="entry name" value="Isochorismatase-like"/>
    <property type="match status" value="1"/>
</dbReference>
<reference evidence="3" key="1">
    <citation type="journal article" date="2014" name="Front. Microbiol.">
        <title>High frequency of phylogenetically diverse reductive dehalogenase-homologous genes in deep subseafloor sedimentary metagenomes.</title>
        <authorList>
            <person name="Kawai M."/>
            <person name="Futagami T."/>
            <person name="Toyoda A."/>
            <person name="Takaki Y."/>
            <person name="Nishi S."/>
            <person name="Hori S."/>
            <person name="Arai W."/>
            <person name="Tsubouchi T."/>
            <person name="Morono Y."/>
            <person name="Uchiyama I."/>
            <person name="Ito T."/>
            <person name="Fujiyama A."/>
            <person name="Inagaki F."/>
            <person name="Takami H."/>
        </authorList>
    </citation>
    <scope>NUCLEOTIDE SEQUENCE</scope>
    <source>
        <strain evidence="3">Expedition CK06-06</strain>
    </source>
</reference>
<keyword evidence="2" id="KW-0378">Hydrolase</keyword>
<protein>
    <recommendedName>
        <fullName evidence="4">Isochorismatase-like domain-containing protein</fullName>
    </recommendedName>
</protein>
<evidence type="ECO:0008006" key="4">
    <source>
        <dbReference type="Google" id="ProtNLM"/>
    </source>
</evidence>
<sequence length="198" mass="21711">NPDVFTIITADDIRNGVWKTFAPRYNAQMLKYVETLEAQGNFPLCIWPSHCLIGTAGNNVYPALADALQRWSRSKADNVHYVSKGSNVFTEHYGAIEAEVPDPSDPTTQINTPLVDALQKADTILVAGEAGSHCLKTTVEQIADKFGDDSYIKKLVLLTDATSPVIHPAIDFPAIQQQFIDDMVGRGMRVSTTVDFLA</sequence>